<dbReference type="GO" id="GO:0004175">
    <property type="term" value="F:endopeptidase activity"/>
    <property type="evidence" value="ECO:0007669"/>
    <property type="project" value="UniProtKB-ARBA"/>
</dbReference>
<feature type="transmembrane region" description="Helical" evidence="1">
    <location>
        <begin position="382"/>
        <end position="401"/>
    </location>
</feature>
<reference evidence="3 4" key="1">
    <citation type="submission" date="2018-05" db="EMBL/GenBank/DDBJ databases">
        <title>Genomic Encyclopedia of Type Strains, Phase IV (KMG-IV): sequencing the most valuable type-strain genomes for metagenomic binning, comparative biology and taxonomic classification.</title>
        <authorList>
            <person name="Goeker M."/>
        </authorList>
    </citation>
    <scope>NUCLEOTIDE SEQUENCE [LARGE SCALE GENOMIC DNA]</scope>
    <source>
        <strain evidence="3 4">DSM 28556</strain>
    </source>
</reference>
<keyword evidence="3" id="KW-0378">Hydrolase</keyword>
<dbReference type="Proteomes" id="UP000247978">
    <property type="component" value="Unassembled WGS sequence"/>
</dbReference>
<proteinExistence type="predicted"/>
<dbReference type="EMBL" id="QJJQ01000025">
    <property type="protein sequence ID" value="PXW80832.1"/>
    <property type="molecule type" value="Genomic_DNA"/>
</dbReference>
<feature type="transmembrane region" description="Helical" evidence="1">
    <location>
        <begin position="307"/>
        <end position="331"/>
    </location>
</feature>
<dbReference type="InterPro" id="IPR003675">
    <property type="entry name" value="Rce1/LyrA-like_dom"/>
</dbReference>
<dbReference type="AlphaFoldDB" id="A0A2V3VGA6"/>
<feature type="transmembrane region" description="Helical" evidence="1">
    <location>
        <begin position="343"/>
        <end position="361"/>
    </location>
</feature>
<sequence>MMKNRRLTIFAGIGLIAYILLMFFGNSSSGYSLPDYTKSDIFNALDYSAKQLHIPSITEEEAMYVDAVANNSIGRYVDEKQLDQQQLTILEKEVPLYTIEVDTFLKAYQVNPQNGELTSATSINIATDNVEQFVIDQFGAGYELQSEERDNSIFAEWEVKKTFVAETSFDNVSKMVDVYLINNDIVQFDHYGLAENYPLQQVDSTGQMILYIIIFLFLVVMFFIVTIHLIIKLVKKQIEGFIGPLFLTIVAGFGWFYLTNAMGGAISGIGMIEPALMTYLTFATLMIRWKKSKQTVSTKLLSFKKPIWLGLLAAIISLALSESFFFIASFFGAWVSPVLNHGALIQLDVWMLPIFSLFIGLSAAITEESIFRNYMIPSFDRLGVIVSVIATSVLWGILHIGYDMFPWYLYVIDFIIITGPLFYFVYKRYGFKTVIFLHFFYNTWVTTLFLFSVDVKVAFVSLLITLSPFLLFLYRRTDSTV</sequence>
<feature type="transmembrane region" description="Helical" evidence="1">
    <location>
        <begin position="238"/>
        <end position="258"/>
    </location>
</feature>
<keyword evidence="3" id="KW-0645">Protease</keyword>
<feature type="transmembrane region" description="Helical" evidence="1">
    <location>
        <begin position="457"/>
        <end position="474"/>
    </location>
</feature>
<feature type="transmembrane region" description="Helical" evidence="1">
    <location>
        <begin position="433"/>
        <end position="451"/>
    </location>
</feature>
<gene>
    <name evidence="3" type="ORF">DFR56_1256</name>
</gene>
<name>A0A2V3VGA6_9BACI</name>
<dbReference type="Pfam" id="PF02517">
    <property type="entry name" value="Rce1-like"/>
    <property type="match status" value="1"/>
</dbReference>
<comment type="caution">
    <text evidence="3">The sequence shown here is derived from an EMBL/GenBank/DDBJ whole genome shotgun (WGS) entry which is preliminary data.</text>
</comment>
<evidence type="ECO:0000256" key="1">
    <source>
        <dbReference type="SAM" id="Phobius"/>
    </source>
</evidence>
<evidence type="ECO:0000259" key="2">
    <source>
        <dbReference type="Pfam" id="PF02517"/>
    </source>
</evidence>
<feature type="transmembrane region" description="Helical" evidence="1">
    <location>
        <begin position="264"/>
        <end position="287"/>
    </location>
</feature>
<dbReference type="GO" id="GO:0006508">
    <property type="term" value="P:proteolysis"/>
    <property type="evidence" value="ECO:0007669"/>
    <property type="project" value="UniProtKB-KW"/>
</dbReference>
<protein>
    <submittedName>
        <fullName evidence="3">Membrane protease YdiL (CAAX protease family)</fullName>
    </submittedName>
</protein>
<keyword evidence="4" id="KW-1185">Reference proteome</keyword>
<feature type="transmembrane region" description="Helical" evidence="1">
    <location>
        <begin position="407"/>
        <end position="426"/>
    </location>
</feature>
<keyword evidence="1" id="KW-0812">Transmembrane</keyword>
<evidence type="ECO:0000313" key="4">
    <source>
        <dbReference type="Proteomes" id="UP000247978"/>
    </source>
</evidence>
<keyword evidence="1" id="KW-1133">Transmembrane helix</keyword>
<keyword evidence="1" id="KW-0472">Membrane</keyword>
<evidence type="ECO:0000313" key="3">
    <source>
        <dbReference type="EMBL" id="PXW80832.1"/>
    </source>
</evidence>
<organism evidence="3 4">
    <name type="scientific">Pseudogracilibacillus auburnensis</name>
    <dbReference type="NCBI Taxonomy" id="1494959"/>
    <lineage>
        <taxon>Bacteria</taxon>
        <taxon>Bacillati</taxon>
        <taxon>Bacillota</taxon>
        <taxon>Bacilli</taxon>
        <taxon>Bacillales</taxon>
        <taxon>Bacillaceae</taxon>
        <taxon>Pseudogracilibacillus</taxon>
    </lineage>
</organism>
<dbReference type="GO" id="GO:0080120">
    <property type="term" value="P:CAAX-box protein maturation"/>
    <property type="evidence" value="ECO:0007669"/>
    <property type="project" value="UniProtKB-ARBA"/>
</dbReference>
<accession>A0A2V3VGA6</accession>
<feature type="transmembrane region" description="Helical" evidence="1">
    <location>
        <begin position="208"/>
        <end position="231"/>
    </location>
</feature>
<feature type="domain" description="CAAX prenyl protease 2/Lysostaphin resistance protein A-like" evidence="2">
    <location>
        <begin position="351"/>
        <end position="443"/>
    </location>
</feature>